<feature type="chain" id="PRO_5010332893" description="Photosynthesis system II assembly factor Ycf48/Hcf136-like domain-containing protein" evidence="3">
    <location>
        <begin position="43"/>
        <end position="349"/>
    </location>
</feature>
<evidence type="ECO:0000256" key="1">
    <source>
        <dbReference type="ARBA" id="ARBA00022531"/>
    </source>
</evidence>
<dbReference type="EMBL" id="FOAS01000002">
    <property type="protein sequence ID" value="SEK44511.1"/>
    <property type="molecule type" value="Genomic_DNA"/>
</dbReference>
<protein>
    <recommendedName>
        <fullName evidence="4">Photosynthesis system II assembly factor Ycf48/Hcf136-like domain-containing protein</fullName>
    </recommendedName>
</protein>
<dbReference type="InterPro" id="IPR015943">
    <property type="entry name" value="WD40/YVTN_repeat-like_dom_sf"/>
</dbReference>
<evidence type="ECO:0000313" key="6">
    <source>
        <dbReference type="Proteomes" id="UP000185766"/>
    </source>
</evidence>
<dbReference type="Proteomes" id="UP000185766">
    <property type="component" value="Unassembled WGS sequence"/>
</dbReference>
<keyword evidence="2" id="KW-0604">Photosystem II</keyword>
<dbReference type="SUPFAM" id="SSF50939">
    <property type="entry name" value="Sialidases"/>
    <property type="match status" value="1"/>
</dbReference>
<dbReference type="GO" id="GO:0015979">
    <property type="term" value="P:photosynthesis"/>
    <property type="evidence" value="ECO:0007669"/>
    <property type="project" value="UniProtKB-KW"/>
</dbReference>
<dbReference type="GO" id="GO:0009523">
    <property type="term" value="C:photosystem II"/>
    <property type="evidence" value="ECO:0007669"/>
    <property type="project" value="UniProtKB-KW"/>
</dbReference>
<evidence type="ECO:0000313" key="5">
    <source>
        <dbReference type="EMBL" id="SEK44511.1"/>
    </source>
</evidence>
<name>A0A1H7H2G2_9GAMM</name>
<reference evidence="5 6" key="1">
    <citation type="submission" date="2016-10" db="EMBL/GenBank/DDBJ databases">
        <authorList>
            <person name="de Groot N.N."/>
        </authorList>
    </citation>
    <scope>NUCLEOTIDE SEQUENCE [LARGE SCALE GENOMIC DNA]</scope>
    <source>
        <strain evidence="5 6">JCM 19513</strain>
    </source>
</reference>
<evidence type="ECO:0000259" key="4">
    <source>
        <dbReference type="Pfam" id="PF14870"/>
    </source>
</evidence>
<keyword evidence="3" id="KW-0732">Signal</keyword>
<dbReference type="Pfam" id="PF14870">
    <property type="entry name" value="PSII_BNR"/>
    <property type="match status" value="2"/>
</dbReference>
<keyword evidence="6" id="KW-1185">Reference proteome</keyword>
<evidence type="ECO:0000256" key="3">
    <source>
        <dbReference type="SAM" id="SignalP"/>
    </source>
</evidence>
<evidence type="ECO:0000256" key="2">
    <source>
        <dbReference type="ARBA" id="ARBA00023276"/>
    </source>
</evidence>
<dbReference type="InterPro" id="IPR036278">
    <property type="entry name" value="Sialidase_sf"/>
</dbReference>
<organism evidence="5 6">
    <name type="scientific">Atopomonas hussainii</name>
    <dbReference type="NCBI Taxonomy" id="1429083"/>
    <lineage>
        <taxon>Bacteria</taxon>
        <taxon>Pseudomonadati</taxon>
        <taxon>Pseudomonadota</taxon>
        <taxon>Gammaproteobacteria</taxon>
        <taxon>Pseudomonadales</taxon>
        <taxon>Pseudomonadaceae</taxon>
        <taxon>Atopomonas</taxon>
    </lineage>
</organism>
<accession>A0A1H7H2G2</accession>
<proteinExistence type="predicted"/>
<gene>
    <name evidence="5" type="ORF">SAMN05216214_102263</name>
</gene>
<feature type="domain" description="Photosynthesis system II assembly factor Ycf48/Hcf136-like" evidence="4">
    <location>
        <begin position="142"/>
        <end position="262"/>
    </location>
</feature>
<dbReference type="PANTHER" id="PTHR47199">
    <property type="entry name" value="PHOTOSYSTEM II STABILITY/ASSEMBLY FACTOR HCF136, CHLOROPLASTIC"/>
    <property type="match status" value="1"/>
</dbReference>
<dbReference type="AlphaFoldDB" id="A0A1H7H2G2"/>
<dbReference type="RefSeq" id="WP_074864900.1">
    <property type="nucleotide sequence ID" value="NZ_FOAS01000002.1"/>
</dbReference>
<feature type="signal peptide" evidence="3">
    <location>
        <begin position="1"/>
        <end position="42"/>
    </location>
</feature>
<feature type="domain" description="Photosynthesis system II assembly factor Ycf48/Hcf136-like" evidence="4">
    <location>
        <begin position="87"/>
        <end position="135"/>
    </location>
</feature>
<sequence length="349" mass="37079">MFEPNVRRSTACDVRHRPSLTTLLKPLALSLSLGVMSMSALAADKIKTYDAIASAKAVDSLLVDVALAGQNLVAVGERGHVLISRDQGQSWSQVIVPTRQLLTSLYFVDGQHGWAVGHDAVILATDDGGATWTKQFEEPEREAPLLDVWFRDAKVGYAVGAYGMLLSTTDGGKTWDDVSDSLDNEDGYHLNAIAEVKGAGLMVVGELGNIFRSPDYGTTWEIVESPYEGSLFGLLSGANNEVVVYGLRGHIFHSADFGATWTQVEAKGEDGVVEYGLSDGTRLANGNLLIVGHGGTVLRSQDNGRSFSVFNRPDRLSLGGVTGLADGKLVLVGSGGVHMADAKGASKDK</sequence>
<dbReference type="STRING" id="1429083.GCA_001885685_01933"/>
<dbReference type="InterPro" id="IPR028203">
    <property type="entry name" value="PSII_CF48-like_dom"/>
</dbReference>
<dbReference type="Gene3D" id="2.130.10.10">
    <property type="entry name" value="YVTN repeat-like/Quinoprotein amine dehydrogenase"/>
    <property type="match status" value="2"/>
</dbReference>
<keyword evidence="1" id="KW-0602">Photosynthesis</keyword>
<dbReference type="PANTHER" id="PTHR47199:SF2">
    <property type="entry name" value="PHOTOSYSTEM II STABILITY_ASSEMBLY FACTOR HCF136, CHLOROPLASTIC"/>
    <property type="match status" value="1"/>
</dbReference>